<proteinExistence type="predicted"/>
<evidence type="ECO:0000313" key="2">
    <source>
        <dbReference type="EMBL" id="AAN77189.1"/>
    </source>
</evidence>
<sequence>MKRSVANWLVERHQCTEKEKRLRNLLIVNSGLIIDNGKWLDKRLDLEALDTEVLLVKVLKALNEEKNKLLNIYKDDNEDIGIVNSTVDIPKNQSLEVKRLIMKRPKFSNVQSVQDFITQMARTIMACNPNTSILATDFSLLAINYGLGQNTTIQNELHDLKVQNEKLTVDINTSKKEYDSLNDTYEHLKESYTDMFNDKNNELNKCNEELSICKEKIKKLSDHDTIETELKTKLEKDLEDTKTKLEKLEKDLDDIKEKNTKLEKDLDDIKEKNTKLKKENTTIKKTFRKIYRKKYNINKRFRQIKKRKYKLKKRFRRLRKHKNKIRKHKNKIRKRKYKLKKRKYKLKKRKYKLKKRKYKLETQTN</sequence>
<feature type="coiled-coil region" evidence="1">
    <location>
        <begin position="150"/>
        <end position="286"/>
    </location>
</feature>
<reference evidence="2" key="1">
    <citation type="submission" date="2002-08" db="EMBL/GenBank/DDBJ databases">
        <title>Characterization of a 9 kb BamHI restriction fragment of Choristoneura fumiferana granulovirus (ChfuGV) genome.</title>
        <authorList>
            <person name="Rashidan K.K."/>
            <person name="Nassoury N."/>
            <person name="Guertin C."/>
        </authorList>
    </citation>
    <scope>NUCLEOTIDE SEQUENCE</scope>
</reference>
<keyword evidence="1" id="KW-0175">Coiled coil</keyword>
<dbReference type="Gene3D" id="1.10.287.1490">
    <property type="match status" value="1"/>
</dbReference>
<dbReference type="EMBL" id="AF538602">
    <property type="protein sequence ID" value="AAN77189.1"/>
    <property type="molecule type" value="Genomic_DNA"/>
</dbReference>
<organism evidence="2">
    <name type="scientific">Choristoneura fumiferana granulovirus</name>
    <name type="common">CfGV</name>
    <dbReference type="NCBI Taxonomy" id="56947"/>
    <lineage>
        <taxon>Viruses</taxon>
        <taxon>Viruses incertae sedis</taxon>
        <taxon>Naldaviricetes</taxon>
        <taxon>Lefavirales</taxon>
        <taxon>Baculoviridae</taxon>
        <taxon>Betabaculovirus</taxon>
        <taxon>Betabaculovirus chofumiferanae</taxon>
    </lineage>
</organism>
<organismHost>
    <name type="scientific">Choristoneura fumiferana</name>
    <name type="common">Spruce budworm moth</name>
    <name type="synonym">Archips fumiferana</name>
    <dbReference type="NCBI Taxonomy" id="7141"/>
</organismHost>
<name>Q8B590_GVCF</name>
<accession>Q8B590</accession>
<evidence type="ECO:0000256" key="1">
    <source>
        <dbReference type="SAM" id="Coils"/>
    </source>
</evidence>
<protein>
    <submittedName>
        <fullName evidence="2">Uncharacterized protein</fullName>
    </submittedName>
</protein>